<dbReference type="Gene3D" id="3.30.70.100">
    <property type="match status" value="1"/>
</dbReference>
<dbReference type="SUPFAM" id="SSF54909">
    <property type="entry name" value="Dimeric alpha+beta barrel"/>
    <property type="match status" value="1"/>
</dbReference>
<sequence length="103" mass="11045">MLNLVIFDFPFEGPFGAEMATAFAPLAAEIDKQPGLIWKVWTEKPGEKAAGGVYLFADAAAADDFIELHSARLESLGVKGVAINQHEVNEPLTAITNASLSRD</sequence>
<dbReference type="RefSeq" id="WP_110484165.1">
    <property type="nucleotide sequence ID" value="NZ_QJVC01000003.1"/>
</dbReference>
<dbReference type="GO" id="GO:0004497">
    <property type="term" value="F:monooxygenase activity"/>
    <property type="evidence" value="ECO:0007669"/>
    <property type="project" value="UniProtKB-KW"/>
</dbReference>
<dbReference type="InterPro" id="IPR014910">
    <property type="entry name" value="YdhR"/>
</dbReference>
<evidence type="ECO:0000313" key="1">
    <source>
        <dbReference type="EMBL" id="PYI39260.1"/>
    </source>
</evidence>
<gene>
    <name evidence="1" type="ORF">CVS30_04640</name>
</gene>
<dbReference type="InterPro" id="IPR011008">
    <property type="entry name" value="Dimeric_a/b-barrel"/>
</dbReference>
<dbReference type="AlphaFoldDB" id="A0A2V5J8D0"/>
<dbReference type="Pfam" id="PF08803">
    <property type="entry name" value="ydhR"/>
    <property type="match status" value="1"/>
</dbReference>
<name>A0A2V5J8D0_9MICC</name>
<accession>A0A2V5J8D0</accession>
<dbReference type="EMBL" id="QJVC01000003">
    <property type="protein sequence ID" value="PYI39260.1"/>
    <property type="molecule type" value="Genomic_DNA"/>
</dbReference>
<dbReference type="NCBIfam" id="NF008333">
    <property type="entry name" value="PRK11118.1"/>
    <property type="match status" value="1"/>
</dbReference>
<reference evidence="1 2" key="1">
    <citation type="submission" date="2018-05" db="EMBL/GenBank/DDBJ databases">
        <title>Genetic diversity of glacier-inhabiting Cryobacterium bacteria in China and description of Cryobacterium mengkeensis sp. nov. and Arthrobacter glacialis sp. nov.</title>
        <authorList>
            <person name="Liu Q."/>
            <person name="Xin Y.-H."/>
        </authorList>
    </citation>
    <scope>NUCLEOTIDE SEQUENCE [LARGE SCALE GENOMIC DNA]</scope>
    <source>
        <strain evidence="1 2">B7</strain>
    </source>
</reference>
<evidence type="ECO:0000313" key="2">
    <source>
        <dbReference type="Proteomes" id="UP000247980"/>
    </source>
</evidence>
<organism evidence="1 2">
    <name type="scientific">Arthrobacter psychrolactophilus</name>
    <dbReference type="NCBI Taxonomy" id="92442"/>
    <lineage>
        <taxon>Bacteria</taxon>
        <taxon>Bacillati</taxon>
        <taxon>Actinomycetota</taxon>
        <taxon>Actinomycetes</taxon>
        <taxon>Micrococcales</taxon>
        <taxon>Micrococcaceae</taxon>
        <taxon>Arthrobacter</taxon>
    </lineage>
</organism>
<dbReference type="PANTHER" id="PTHR39169">
    <property type="match status" value="1"/>
</dbReference>
<comment type="caution">
    <text evidence="1">The sequence shown here is derived from an EMBL/GenBank/DDBJ whole genome shotgun (WGS) entry which is preliminary data.</text>
</comment>
<proteinExistence type="predicted"/>
<dbReference type="PANTHER" id="PTHR39169:SF1">
    <property type="entry name" value="MONOOXYGENASE YDHR-RELATED"/>
    <property type="match status" value="1"/>
</dbReference>
<dbReference type="OrthoDB" id="1440627at2"/>
<dbReference type="Proteomes" id="UP000247980">
    <property type="component" value="Unassembled WGS sequence"/>
</dbReference>
<protein>
    <submittedName>
        <fullName evidence="1">Monooxygenase</fullName>
    </submittedName>
</protein>
<keyword evidence="2" id="KW-1185">Reference proteome</keyword>
<keyword evidence="1" id="KW-0560">Oxidoreductase</keyword>
<keyword evidence="1" id="KW-0503">Monooxygenase</keyword>